<dbReference type="InterPro" id="IPR001296">
    <property type="entry name" value="Glyco_trans_1"/>
</dbReference>
<feature type="domain" description="Glycosyltransferase subfamily 4-like N-terminal" evidence="2">
    <location>
        <begin position="22"/>
        <end position="170"/>
    </location>
</feature>
<dbReference type="SUPFAM" id="SSF53756">
    <property type="entry name" value="UDP-Glycosyltransferase/glycogen phosphorylase"/>
    <property type="match status" value="1"/>
</dbReference>
<name>A0A1H8EZT3_9PROT</name>
<evidence type="ECO:0000259" key="2">
    <source>
        <dbReference type="Pfam" id="PF13439"/>
    </source>
</evidence>
<dbReference type="PANTHER" id="PTHR45947">
    <property type="entry name" value="SULFOQUINOVOSYL TRANSFERASE SQD2"/>
    <property type="match status" value="1"/>
</dbReference>
<protein>
    <submittedName>
        <fullName evidence="3">Glycosyltransferase involved in cell wall bisynthesis</fullName>
    </submittedName>
</protein>
<dbReference type="CDD" id="cd03801">
    <property type="entry name" value="GT4_PimA-like"/>
    <property type="match status" value="1"/>
</dbReference>
<dbReference type="Pfam" id="PF00534">
    <property type="entry name" value="Glycos_transf_1"/>
    <property type="match status" value="1"/>
</dbReference>
<dbReference type="GO" id="GO:0016757">
    <property type="term" value="F:glycosyltransferase activity"/>
    <property type="evidence" value="ECO:0007669"/>
    <property type="project" value="InterPro"/>
</dbReference>
<dbReference type="Pfam" id="PF13439">
    <property type="entry name" value="Glyco_transf_4"/>
    <property type="match status" value="1"/>
</dbReference>
<dbReference type="EMBL" id="FOCT01000003">
    <property type="protein sequence ID" value="SEN24993.1"/>
    <property type="molecule type" value="Genomic_DNA"/>
</dbReference>
<proteinExistence type="predicted"/>
<feature type="domain" description="Glycosyl transferase family 1" evidence="1">
    <location>
        <begin position="188"/>
        <end position="345"/>
    </location>
</feature>
<dbReference type="PANTHER" id="PTHR45947:SF3">
    <property type="entry name" value="SULFOQUINOVOSYL TRANSFERASE SQD2"/>
    <property type="match status" value="1"/>
</dbReference>
<dbReference type="RefSeq" id="WP_074744893.1">
    <property type="nucleotide sequence ID" value="NZ_FOCT01000003.1"/>
</dbReference>
<accession>A0A1H8EZT3</accession>
<keyword evidence="3" id="KW-0808">Transferase</keyword>
<dbReference type="InterPro" id="IPR028098">
    <property type="entry name" value="Glyco_trans_4-like_N"/>
</dbReference>
<evidence type="ECO:0000313" key="4">
    <source>
        <dbReference type="Proteomes" id="UP000183898"/>
    </source>
</evidence>
<dbReference type="Gene3D" id="3.40.50.2000">
    <property type="entry name" value="Glycogen Phosphorylase B"/>
    <property type="match status" value="2"/>
</dbReference>
<gene>
    <name evidence="3" type="ORF">SAMN05216404_103195</name>
</gene>
<dbReference type="AlphaFoldDB" id="A0A1H8EZT3"/>
<sequence>MKIISTAERPINLLEIIGASIVGGMETYVLRLLERLPQDSFRVTCLCVAEGKLTSQLRNIGCSVHITPITDEPDWQAVLLGSSLIRTDAIDVIHAHLPNAHSLAGILSRLTDTPAVSTIHGRYLSMRDFEVHKLMNTHINVVAKTAYFHALTLGVPSTKLRFIPNGIDTKVFQPAPKSNYLHSLIKISPETPLVGFIGRLSPEKGPEVFVQVARIAQRKLKNCHFVLVGEGPMRRELQNEIDEYGLTGHIHIVGLQRDITKIYPCLDLVVSTSYSEAMPLVIVEAMASGLPVVATNVGGVVDIVEVGGTGLLKGPGDTEGLANDVLTLMTNNSTRIQMGAAARKRAEEKFDLSDIVAQTAQLLRSLTQGGIKGSDADTTKSYRKARS</sequence>
<dbReference type="Proteomes" id="UP000183898">
    <property type="component" value="Unassembled WGS sequence"/>
</dbReference>
<evidence type="ECO:0000259" key="1">
    <source>
        <dbReference type="Pfam" id="PF00534"/>
    </source>
</evidence>
<reference evidence="3 4" key="1">
    <citation type="submission" date="2016-10" db="EMBL/GenBank/DDBJ databases">
        <authorList>
            <person name="de Groot N.N."/>
        </authorList>
    </citation>
    <scope>NUCLEOTIDE SEQUENCE [LARGE SCALE GENOMIC DNA]</scope>
    <source>
        <strain evidence="3 4">Nl18</strain>
    </source>
</reference>
<dbReference type="InterPro" id="IPR050194">
    <property type="entry name" value="Glycosyltransferase_grp1"/>
</dbReference>
<evidence type="ECO:0000313" key="3">
    <source>
        <dbReference type="EMBL" id="SEN24993.1"/>
    </source>
</evidence>
<organism evidence="3 4">
    <name type="scientific">Nitrosospira multiformis</name>
    <dbReference type="NCBI Taxonomy" id="1231"/>
    <lineage>
        <taxon>Bacteria</taxon>
        <taxon>Pseudomonadati</taxon>
        <taxon>Pseudomonadota</taxon>
        <taxon>Betaproteobacteria</taxon>
        <taxon>Nitrosomonadales</taxon>
        <taxon>Nitrosomonadaceae</taxon>
        <taxon>Nitrosospira</taxon>
    </lineage>
</organism>